<feature type="binding site" evidence="2">
    <location>
        <position position="8"/>
    </location>
    <ligand>
        <name>Zn(2+)</name>
        <dbReference type="ChEBI" id="CHEBI:29105"/>
        <label>1</label>
    </ligand>
</feature>
<dbReference type="AlphaFoldDB" id="A0A1V2H824"/>
<organism evidence="3 4">
    <name type="scientific">Teichococcus deserti</name>
    <dbReference type="NCBI Taxonomy" id="1817963"/>
    <lineage>
        <taxon>Bacteria</taxon>
        <taxon>Pseudomonadati</taxon>
        <taxon>Pseudomonadota</taxon>
        <taxon>Alphaproteobacteria</taxon>
        <taxon>Acetobacterales</taxon>
        <taxon>Roseomonadaceae</taxon>
        <taxon>Roseomonas</taxon>
    </lineage>
</organism>
<dbReference type="OrthoDB" id="9785420at2"/>
<dbReference type="RefSeq" id="WP_076955848.1">
    <property type="nucleotide sequence ID" value="NZ_MLCO01000018.1"/>
</dbReference>
<evidence type="ECO:0000313" key="4">
    <source>
        <dbReference type="Proteomes" id="UP000188879"/>
    </source>
</evidence>
<evidence type="ECO:0000256" key="2">
    <source>
        <dbReference type="PIRSR" id="PIRSR015853-2"/>
    </source>
</evidence>
<dbReference type="InterPro" id="IPR036177">
    <property type="entry name" value="Peptidase_M55_sf"/>
</dbReference>
<protein>
    <recommendedName>
        <fullName evidence="5">Aminopeptidase</fullName>
    </recommendedName>
</protein>
<proteinExistence type="predicted"/>
<dbReference type="InterPro" id="IPR007035">
    <property type="entry name" value="Peptidase_M55"/>
</dbReference>
<dbReference type="Gene3D" id="3.30.1360.130">
    <property type="entry name" value="Dipeptide transport protein"/>
    <property type="match status" value="1"/>
</dbReference>
<gene>
    <name evidence="3" type="ORF">BKE38_02725</name>
</gene>
<feature type="active site" description="Nucleophile" evidence="1">
    <location>
        <position position="117"/>
    </location>
</feature>
<name>A0A1V2H824_9PROT</name>
<reference evidence="3 4" key="1">
    <citation type="submission" date="2016-10" db="EMBL/GenBank/DDBJ databases">
        <title>Draft Genome sequence of Roseomonas sp. strain M3.</title>
        <authorList>
            <person name="Subhash Y."/>
            <person name="Lee S."/>
        </authorList>
    </citation>
    <scope>NUCLEOTIDE SEQUENCE [LARGE SCALE GENOMIC DNA]</scope>
    <source>
        <strain evidence="3 4">M3</strain>
    </source>
</reference>
<feature type="binding site" evidence="2">
    <location>
        <position position="8"/>
    </location>
    <ligand>
        <name>Zn(2+)</name>
        <dbReference type="ChEBI" id="CHEBI:29105"/>
        <label>2</label>
    </ligand>
</feature>
<dbReference type="PIRSF" id="PIRSF015853">
    <property type="entry name" value="Pep_DppA"/>
    <property type="match status" value="1"/>
</dbReference>
<accession>A0A1V2H824</accession>
<dbReference type="Proteomes" id="UP000188879">
    <property type="component" value="Unassembled WGS sequence"/>
</dbReference>
<comment type="caution">
    <text evidence="3">The sequence shown here is derived from an EMBL/GenBank/DDBJ whole genome shotgun (WGS) entry which is preliminary data.</text>
</comment>
<dbReference type="EMBL" id="MLCO01000018">
    <property type="protein sequence ID" value="ONG58573.1"/>
    <property type="molecule type" value="Genomic_DNA"/>
</dbReference>
<dbReference type="Gene3D" id="3.40.50.10780">
    <property type="entry name" value="Dipeptide transport protein"/>
    <property type="match status" value="1"/>
</dbReference>
<keyword evidence="4" id="KW-1185">Reference proteome</keyword>
<feature type="binding site" evidence="2">
    <location>
        <position position="10"/>
    </location>
    <ligand>
        <name>Zn(2+)</name>
        <dbReference type="ChEBI" id="CHEBI:29105"/>
        <label>1</label>
    </ligand>
</feature>
<feature type="binding site" evidence="2">
    <location>
        <position position="60"/>
    </location>
    <ligand>
        <name>Zn(2+)</name>
        <dbReference type="ChEBI" id="CHEBI:29105"/>
        <label>2</label>
    </ligand>
</feature>
<dbReference type="SUPFAM" id="SSF63992">
    <property type="entry name" value="Dipeptide transport protein"/>
    <property type="match status" value="1"/>
</dbReference>
<dbReference type="GO" id="GO:0046872">
    <property type="term" value="F:metal ion binding"/>
    <property type="evidence" value="ECO:0007669"/>
    <property type="project" value="UniProtKB-KW"/>
</dbReference>
<evidence type="ECO:0000313" key="3">
    <source>
        <dbReference type="EMBL" id="ONG58573.1"/>
    </source>
</evidence>
<dbReference type="Pfam" id="PF04951">
    <property type="entry name" value="Peptidase_M55"/>
    <property type="match status" value="1"/>
</dbReference>
<keyword evidence="2" id="KW-0479">Metal-binding</keyword>
<dbReference type="InterPro" id="IPR027476">
    <property type="entry name" value="DppA_N"/>
</dbReference>
<evidence type="ECO:0008006" key="5">
    <source>
        <dbReference type="Google" id="ProtNLM"/>
    </source>
</evidence>
<feature type="binding site" evidence="2">
    <location>
        <position position="105"/>
    </location>
    <ligand>
        <name>Zn(2+)</name>
        <dbReference type="ChEBI" id="CHEBI:29105"/>
        <label>2</label>
    </ligand>
</feature>
<evidence type="ECO:0000256" key="1">
    <source>
        <dbReference type="PIRSR" id="PIRSR015853-1"/>
    </source>
</evidence>
<keyword evidence="2" id="KW-0862">Zinc</keyword>
<sequence length="274" mass="29597">MRIYISADIEGIAGVVTRQQSLPPGIDYEAARRWMTDSVAAAAEAAFAMGAEEVVACDSHYNSQNILIDRLPKRVQLVQGVRRPLGMVGGVNEGKFDGAFFIGWHTGSTHRSGVLGHTMRSLVVREVRLNGGTVSEAGFYHPLMGHFGVPLIGISGDSHFVEETRGFAGDVEAAVVKWAYGHLAARSLTPAAACEEIDAMTRRAIGRIGAFKPYRIDGPIALEVEFKHRPPADTLSLLPQVERLDGYTIRVMVPDMVGASAFMSVALGYDPTET</sequence>
<feature type="binding site" evidence="2">
    <location>
        <position position="136"/>
    </location>
    <ligand>
        <name>Zn(2+)</name>
        <dbReference type="ChEBI" id="CHEBI:29105"/>
        <label>2</label>
    </ligand>
</feature>